<dbReference type="Proteomes" id="UP000824890">
    <property type="component" value="Unassembled WGS sequence"/>
</dbReference>
<organism evidence="1 2">
    <name type="scientific">Brassica napus</name>
    <name type="common">Rape</name>
    <dbReference type="NCBI Taxonomy" id="3708"/>
    <lineage>
        <taxon>Eukaryota</taxon>
        <taxon>Viridiplantae</taxon>
        <taxon>Streptophyta</taxon>
        <taxon>Embryophyta</taxon>
        <taxon>Tracheophyta</taxon>
        <taxon>Spermatophyta</taxon>
        <taxon>Magnoliopsida</taxon>
        <taxon>eudicotyledons</taxon>
        <taxon>Gunneridae</taxon>
        <taxon>Pentapetalae</taxon>
        <taxon>rosids</taxon>
        <taxon>malvids</taxon>
        <taxon>Brassicales</taxon>
        <taxon>Brassicaceae</taxon>
        <taxon>Brassiceae</taxon>
        <taxon>Brassica</taxon>
    </lineage>
</organism>
<evidence type="ECO:0000313" key="1">
    <source>
        <dbReference type="EMBL" id="KAH0879082.1"/>
    </source>
</evidence>
<dbReference type="InterPro" id="IPR045174">
    <property type="entry name" value="Dof"/>
</dbReference>
<accession>A0ABQ7ZG96</accession>
<keyword evidence="2" id="KW-1185">Reference proteome</keyword>
<feature type="non-terminal residue" evidence="1">
    <location>
        <position position="275"/>
    </location>
</feature>
<comment type="caution">
    <text evidence="1">The sequence shown here is derived from an EMBL/GenBank/DDBJ whole genome shotgun (WGS) entry which is preliminary data.</text>
</comment>
<sequence>MIKMKSVGKELSRGESNKEYIVKDITKWYLLSKEEVKETRQVSCLHAMQQQGDHVLYWIAGGTMRNVLVGVGRCKNKNLEYHITHKICEAMQKAAARTADLQHPNGTNLLTGGSDSVLCRSMVSALNVDRKVNAADTSHVAEDNKWLQVRVPLNMSNEEAGTISMLPKFHMDHYKLSQMLERYFIDGCTVLPSSSVLAAHEFHRETWNSFTSMSQLTSPSPSGGSGLNSPTLGKIKVERCLWVSKTMRIDNNSEEAARSLIWETLECIKNIPNKE</sequence>
<name>A0ABQ7ZG96_BRANA</name>
<reference evidence="1 2" key="1">
    <citation type="submission" date="2021-05" db="EMBL/GenBank/DDBJ databases">
        <title>Genome Assembly of Synthetic Allotetraploid Brassica napus Reveals Homoeologous Exchanges between Subgenomes.</title>
        <authorList>
            <person name="Davis J.T."/>
        </authorList>
    </citation>
    <scope>NUCLEOTIDE SEQUENCE [LARGE SCALE GENOMIC DNA]</scope>
    <source>
        <strain evidence="2">cv. Da-Ae</strain>
        <tissue evidence="1">Seedling</tissue>
    </source>
</reference>
<dbReference type="EMBL" id="JAGKQM010000015">
    <property type="protein sequence ID" value="KAH0879082.1"/>
    <property type="molecule type" value="Genomic_DNA"/>
</dbReference>
<evidence type="ECO:0000313" key="2">
    <source>
        <dbReference type="Proteomes" id="UP000824890"/>
    </source>
</evidence>
<proteinExistence type="predicted"/>
<dbReference type="PANTHER" id="PTHR31089">
    <property type="entry name" value="CYCLIC DOF FACTOR 2"/>
    <property type="match status" value="1"/>
</dbReference>
<dbReference type="PANTHER" id="PTHR31089:SF75">
    <property type="entry name" value="CYCLIC DOF FACTOR 2"/>
    <property type="match status" value="1"/>
</dbReference>
<gene>
    <name evidence="1" type="ORF">HID58_066476</name>
</gene>
<protein>
    <submittedName>
        <fullName evidence="1">Uncharacterized protein</fullName>
    </submittedName>
</protein>